<feature type="region of interest" description="Disordered" evidence="1">
    <location>
        <begin position="282"/>
        <end position="302"/>
    </location>
</feature>
<protein>
    <submittedName>
        <fullName evidence="5">Uncharacterized protein</fullName>
    </submittedName>
</protein>
<dbReference type="Proteomes" id="UP000433883">
    <property type="component" value="Unassembled WGS sequence"/>
</dbReference>
<evidence type="ECO:0000313" key="6">
    <source>
        <dbReference type="Proteomes" id="UP000447873"/>
    </source>
</evidence>
<dbReference type="Proteomes" id="UP000447873">
    <property type="component" value="Unassembled WGS sequence"/>
</dbReference>
<dbReference type="EMBL" id="WNWQ01000419">
    <property type="protein sequence ID" value="KAE9968317.1"/>
    <property type="molecule type" value="Genomic_DNA"/>
</dbReference>
<evidence type="ECO:0000256" key="1">
    <source>
        <dbReference type="SAM" id="MobiDB-lite"/>
    </source>
</evidence>
<keyword evidence="7" id="KW-1185">Reference proteome</keyword>
<proteinExistence type="predicted"/>
<sequence>MSKISSSLDRQLATGSASQTSIIATSKASITTTAPTTSSATNTHMRTVFITITTSASPRYTMNATEKIRDQKSAAIGSGSAVGVMVFYVLFAFCLYVGWFVRYVRRKAKIRPGSLPPVVAQQGDGGFLATHKKRREKSGTSMSTVTAIETSNTSRYSFDEYPENDWSEKTAMRESSLYTTHKSVCSLVFEAQPYLTSLSTSPTISGLPSLQRGSASSYGGGNHVYSSVQTVLTPLACHLPSQSQQHLDEAEFAKPARPGPGGEFRRGTWTLSERTLRYCIGQSEDDDCDPEPEPESPIPPMPTRPVAAMLRGRNGNPYLVPYPVLV</sequence>
<evidence type="ECO:0000313" key="3">
    <source>
        <dbReference type="EMBL" id="KAE9965985.1"/>
    </source>
</evidence>
<dbReference type="Proteomes" id="UP000490939">
    <property type="component" value="Unassembled WGS sequence"/>
</dbReference>
<keyword evidence="2" id="KW-1133">Transmembrane helix</keyword>
<evidence type="ECO:0000313" key="5">
    <source>
        <dbReference type="EMBL" id="KAE9968842.1"/>
    </source>
</evidence>
<keyword evidence="2" id="KW-0472">Membrane</keyword>
<dbReference type="EMBL" id="WNWR01000807">
    <property type="protein sequence ID" value="KAE9968842.1"/>
    <property type="molecule type" value="Genomic_DNA"/>
</dbReference>
<organism evidence="5 7">
    <name type="scientific">Venturia inaequalis</name>
    <name type="common">Apple scab fungus</name>
    <dbReference type="NCBI Taxonomy" id="5025"/>
    <lineage>
        <taxon>Eukaryota</taxon>
        <taxon>Fungi</taxon>
        <taxon>Dikarya</taxon>
        <taxon>Ascomycota</taxon>
        <taxon>Pezizomycotina</taxon>
        <taxon>Dothideomycetes</taxon>
        <taxon>Pleosporomycetidae</taxon>
        <taxon>Venturiales</taxon>
        <taxon>Venturiaceae</taxon>
        <taxon>Venturia</taxon>
    </lineage>
</organism>
<name>A0A8H3UG19_VENIN</name>
<evidence type="ECO:0000313" key="4">
    <source>
        <dbReference type="EMBL" id="KAE9968317.1"/>
    </source>
</evidence>
<reference evidence="5 7" key="1">
    <citation type="submission" date="2019-07" db="EMBL/GenBank/DDBJ databases">
        <title>Venturia inaequalis Genome Resource.</title>
        <authorList>
            <person name="Lichtner F.J."/>
        </authorList>
    </citation>
    <scope>NUCLEOTIDE SEQUENCE [LARGE SCALE GENOMIC DNA]</scope>
    <source>
        <strain evidence="3 6">120213</strain>
        <strain evidence="4">Bline_iso_100314</strain>
        <strain evidence="5 7">DMI_063113</strain>
    </source>
</reference>
<feature type="transmembrane region" description="Helical" evidence="2">
    <location>
        <begin position="81"/>
        <end position="101"/>
    </location>
</feature>
<evidence type="ECO:0000256" key="2">
    <source>
        <dbReference type="SAM" id="Phobius"/>
    </source>
</evidence>
<accession>A0A8H3UG19</accession>
<dbReference type="EMBL" id="WNWS01000548">
    <property type="protein sequence ID" value="KAE9965985.1"/>
    <property type="molecule type" value="Genomic_DNA"/>
</dbReference>
<dbReference type="AlphaFoldDB" id="A0A8H3UG19"/>
<evidence type="ECO:0000313" key="7">
    <source>
        <dbReference type="Proteomes" id="UP000490939"/>
    </source>
</evidence>
<comment type="caution">
    <text evidence="5">The sequence shown here is derived from an EMBL/GenBank/DDBJ whole genome shotgun (WGS) entry which is preliminary data.</text>
</comment>
<feature type="compositionally biased region" description="Acidic residues" evidence="1">
    <location>
        <begin position="283"/>
        <end position="294"/>
    </location>
</feature>
<gene>
    <name evidence="4" type="ORF">BLS_005911</name>
    <name evidence="5" type="ORF">EG327_010889</name>
    <name evidence="3" type="ORF">EG328_009238</name>
</gene>
<keyword evidence="2" id="KW-0812">Transmembrane</keyword>